<gene>
    <name evidence="2" type="ORF">ACFFRO_01245</name>
</gene>
<reference evidence="2 3" key="1">
    <citation type="submission" date="2024-09" db="EMBL/GenBank/DDBJ databases">
        <authorList>
            <person name="Sun Q."/>
            <person name="Mori K."/>
        </authorList>
    </citation>
    <scope>NUCLEOTIDE SEQUENCE [LARGE SCALE GENOMIC DNA]</scope>
    <source>
        <strain evidence="2 3">JCM 10918</strain>
    </source>
</reference>
<accession>A0ABV5V7H6</accession>
<dbReference type="EMBL" id="JBHMAR010000001">
    <property type="protein sequence ID" value="MFB9733786.1"/>
    <property type="molecule type" value="Genomic_DNA"/>
</dbReference>
<evidence type="ECO:0000313" key="2">
    <source>
        <dbReference type="EMBL" id="MFB9733786.1"/>
    </source>
</evidence>
<comment type="caution">
    <text evidence="2">The sequence shown here is derived from an EMBL/GenBank/DDBJ whole genome shotgun (WGS) entry which is preliminary data.</text>
</comment>
<dbReference type="RefSeq" id="WP_247470895.1">
    <property type="nucleotide sequence ID" value="NZ_JBHMAR010000001.1"/>
</dbReference>
<evidence type="ECO:0000256" key="1">
    <source>
        <dbReference type="SAM" id="MobiDB-lite"/>
    </source>
</evidence>
<keyword evidence="3" id="KW-1185">Reference proteome</keyword>
<feature type="region of interest" description="Disordered" evidence="1">
    <location>
        <begin position="440"/>
        <end position="461"/>
    </location>
</feature>
<evidence type="ECO:0000313" key="3">
    <source>
        <dbReference type="Proteomes" id="UP001589703"/>
    </source>
</evidence>
<organism evidence="2 3">
    <name type="scientific">Streptomyces thermocoprophilus</name>
    <dbReference type="NCBI Taxonomy" id="78356"/>
    <lineage>
        <taxon>Bacteria</taxon>
        <taxon>Bacillati</taxon>
        <taxon>Actinomycetota</taxon>
        <taxon>Actinomycetes</taxon>
        <taxon>Kitasatosporales</taxon>
        <taxon>Streptomycetaceae</taxon>
        <taxon>Streptomyces</taxon>
    </lineage>
</organism>
<dbReference type="Proteomes" id="UP001589703">
    <property type="component" value="Unassembled WGS sequence"/>
</dbReference>
<proteinExistence type="predicted"/>
<sequence>MTGEVLRVFRIDVPLLDRMAAGGGGGEALRLLGDAEYARRLLLLRALLDRAREHGGGVAAEVAGLFEVLARARRADPGVTRRVLTHPSVGSRLVATWQELAKPGPALPLAEVAAAVAVAAGVPAEVTLAGRGPGAVLPGVGAAVLADAAPGTRVRLRAGALESEGGTSVRVPGGGPCEALPQAGAGGRWWPLRVVWPESARGGGRAADVPGVVLDDVDPVAAPGVPRMRLGTGEVRAWRDGAAGAMRLLRARHPGYAGEVAVGLRALVPLPADDATHRSSSAAERFGAVVMTRPASHQWFAETLVHETQHSKLVAVLHLIDLVEPGASRGPLLYAPWRDDPRPPAALLHGTYAFLSVARFWAVEAASASDPGRRYDAQVRCARWREAAAEAAGTLLAHGDVLTGTGRRFVTVMDAELAELRRVPLSVAAVREARREAEEHRRLWRSRHAEHTDEQAHSRTM</sequence>
<dbReference type="NCBIfam" id="TIGR04267">
    <property type="entry name" value="mod_HExxH"/>
    <property type="match status" value="1"/>
</dbReference>
<name>A0ABV5V7H6_9ACTN</name>
<dbReference type="InterPro" id="IPR026337">
    <property type="entry name" value="AKG_HExxH"/>
</dbReference>
<protein>
    <submittedName>
        <fullName evidence="2">HEXXH motif-containing putative peptide modification protein</fullName>
    </submittedName>
</protein>